<gene>
    <name evidence="1" type="ORF">MCOR_27744</name>
</gene>
<dbReference type="Proteomes" id="UP000507470">
    <property type="component" value="Unassembled WGS sequence"/>
</dbReference>
<keyword evidence="2" id="KW-1185">Reference proteome</keyword>
<dbReference type="EMBL" id="CACVKT020005076">
    <property type="protein sequence ID" value="CAC5392836.1"/>
    <property type="molecule type" value="Genomic_DNA"/>
</dbReference>
<sequence>MLKEIKLVDNNGNKLEVKSRRRRYARNEMSEKSSKNITHLAHQHQSTRSLLRLISQGLSQISRELIGRRTYRLNEVFTVVDIESQLKLLENNIEFKAETDAPISCSEVKKVISGLKLQKSAGPDRIINEIIKTSNQVIIKSIVKIFNLILKKDLDKPLLNYFHQIHDNIDINKIDESLEYSVENFPLFNQTQNGLGRNFFQELMEPLYEME</sequence>
<dbReference type="AlphaFoldDB" id="A0A6J8CBW1"/>
<organism evidence="1 2">
    <name type="scientific">Mytilus coruscus</name>
    <name type="common">Sea mussel</name>
    <dbReference type="NCBI Taxonomy" id="42192"/>
    <lineage>
        <taxon>Eukaryota</taxon>
        <taxon>Metazoa</taxon>
        <taxon>Spiralia</taxon>
        <taxon>Lophotrochozoa</taxon>
        <taxon>Mollusca</taxon>
        <taxon>Bivalvia</taxon>
        <taxon>Autobranchia</taxon>
        <taxon>Pteriomorphia</taxon>
        <taxon>Mytilida</taxon>
        <taxon>Mytiloidea</taxon>
        <taxon>Mytilidae</taxon>
        <taxon>Mytilinae</taxon>
        <taxon>Mytilus</taxon>
    </lineage>
</organism>
<proteinExistence type="predicted"/>
<protein>
    <submittedName>
        <fullName evidence="1">Uncharacterized protein</fullName>
    </submittedName>
</protein>
<accession>A0A6J8CBW1</accession>
<name>A0A6J8CBW1_MYTCO</name>
<reference evidence="1 2" key="1">
    <citation type="submission" date="2020-06" db="EMBL/GenBank/DDBJ databases">
        <authorList>
            <person name="Li R."/>
            <person name="Bekaert M."/>
        </authorList>
    </citation>
    <scope>NUCLEOTIDE SEQUENCE [LARGE SCALE GENOMIC DNA]</scope>
    <source>
        <strain evidence="2">wild</strain>
    </source>
</reference>
<evidence type="ECO:0000313" key="1">
    <source>
        <dbReference type="EMBL" id="CAC5392836.1"/>
    </source>
</evidence>
<evidence type="ECO:0000313" key="2">
    <source>
        <dbReference type="Proteomes" id="UP000507470"/>
    </source>
</evidence>